<proteinExistence type="inferred from homology"/>
<dbReference type="PANTHER" id="PTHR31905">
    <property type="entry name" value="COILED-COIL DOMAIN-CONTAINING PROTEIN 58"/>
    <property type="match status" value="1"/>
</dbReference>
<reference evidence="4" key="1">
    <citation type="submission" date="2018-10" db="EMBL/GenBank/DDBJ databases">
        <title>Transcriptome assembly of Aceria tosichella (Wheat curl mite) Type 2.</title>
        <authorList>
            <person name="Scully E.D."/>
            <person name="Geib S.M."/>
            <person name="Palmer N.A."/>
            <person name="Gupta A.K."/>
            <person name="Sarath G."/>
            <person name="Tatineni S."/>
        </authorList>
    </citation>
    <scope>NUCLEOTIDE SEQUENCE</scope>
    <source>
        <strain evidence="4">LincolnNE</strain>
    </source>
</reference>
<dbReference type="InterPro" id="IPR019171">
    <property type="entry name" value="MIX23"/>
</dbReference>
<accession>A0A6G1SFB6</accession>
<organism evidence="4">
    <name type="scientific">Aceria tosichella</name>
    <name type="common">wheat curl mite</name>
    <dbReference type="NCBI Taxonomy" id="561515"/>
    <lineage>
        <taxon>Eukaryota</taxon>
        <taxon>Metazoa</taxon>
        <taxon>Ecdysozoa</taxon>
        <taxon>Arthropoda</taxon>
        <taxon>Chelicerata</taxon>
        <taxon>Arachnida</taxon>
        <taxon>Acari</taxon>
        <taxon>Acariformes</taxon>
        <taxon>Trombidiformes</taxon>
        <taxon>Prostigmata</taxon>
        <taxon>Eupodina</taxon>
        <taxon>Eriophyoidea</taxon>
        <taxon>Eriophyidae</taxon>
        <taxon>Eriophyinae</taxon>
        <taxon>Aceriini</taxon>
        <taxon>Aceria</taxon>
    </lineage>
</organism>
<evidence type="ECO:0000256" key="2">
    <source>
        <dbReference type="ARBA" id="ARBA00024228"/>
    </source>
</evidence>
<dbReference type="GO" id="GO:0005758">
    <property type="term" value="C:mitochondrial intermembrane space"/>
    <property type="evidence" value="ECO:0007669"/>
    <property type="project" value="InterPro"/>
</dbReference>
<dbReference type="AlphaFoldDB" id="A0A6G1SFB6"/>
<evidence type="ECO:0000313" key="4">
    <source>
        <dbReference type="EMBL" id="MDE48857.1"/>
    </source>
</evidence>
<name>A0A6G1SFB6_9ACAR</name>
<dbReference type="EMBL" id="GGYP01004086">
    <property type="protein sequence ID" value="MDE48857.1"/>
    <property type="molecule type" value="Transcribed_RNA"/>
</dbReference>
<protein>
    <recommendedName>
        <fullName evidence="2">Protein MIX23</fullName>
    </recommendedName>
    <alternativeName>
        <fullName evidence="3">Coiled-coil domain-containing protein 58</fullName>
    </alternativeName>
</protein>
<evidence type="ECO:0000256" key="3">
    <source>
        <dbReference type="ARBA" id="ARBA00030733"/>
    </source>
</evidence>
<comment type="similarity">
    <text evidence="1">Belongs to the MIX23 family.</text>
</comment>
<dbReference type="PANTHER" id="PTHR31905:SF2">
    <property type="entry name" value="PROTEIN MIX23"/>
    <property type="match status" value="1"/>
</dbReference>
<evidence type="ECO:0000256" key="1">
    <source>
        <dbReference type="ARBA" id="ARBA00024204"/>
    </source>
</evidence>
<gene>
    <name evidence="4" type="primary">ccdc58</name>
    <name evidence="4" type="ORF">g.4913</name>
</gene>
<dbReference type="Pfam" id="PF09774">
    <property type="entry name" value="MIX23"/>
    <property type="match status" value="1"/>
</dbReference>
<sequence length="145" mass="17140">MSEGQELKFSPTLCQDIIGFQDYLKRLRTIDDSIILNLNTRILTSSSKHDEIQNTENCKRFHDQLIEAYQSRDRCIQACLADAESKLSELKKAREANSSDLEVQKHLRREQTKMRMMQKETVVEEIIQDRSLKALQERCRRYINF</sequence>